<name>A0A0G3BTE9_9BURK</name>
<reference evidence="1 2" key="1">
    <citation type="submission" date="2015-05" db="EMBL/GenBank/DDBJ databases">
        <authorList>
            <person name="Tang B."/>
            <person name="Yu Y."/>
        </authorList>
    </citation>
    <scope>NUCLEOTIDE SEQUENCE [LARGE SCALE GENOMIC DNA]</scope>
    <source>
        <strain evidence="1 2">DSM 7029</strain>
    </source>
</reference>
<evidence type="ECO:0000313" key="2">
    <source>
        <dbReference type="Proteomes" id="UP000035352"/>
    </source>
</evidence>
<keyword evidence="2" id="KW-1185">Reference proteome</keyword>
<evidence type="ECO:0000313" key="1">
    <source>
        <dbReference type="EMBL" id="AKJ30666.1"/>
    </source>
</evidence>
<dbReference type="OrthoDB" id="7067643at2"/>
<dbReference type="KEGG" id="pbh:AAW51_3975"/>
<protein>
    <submittedName>
        <fullName evidence="1">Uncharacterized protein</fullName>
    </submittedName>
</protein>
<dbReference type="STRING" id="413882.AAW51_3975"/>
<dbReference type="EMBL" id="CP011371">
    <property type="protein sequence ID" value="AKJ30666.1"/>
    <property type="molecule type" value="Genomic_DNA"/>
</dbReference>
<dbReference type="RefSeq" id="WP_047195984.1">
    <property type="nucleotide sequence ID" value="NZ_CP011371.1"/>
</dbReference>
<accession>A0A0G3BTE9</accession>
<proteinExistence type="predicted"/>
<sequence>MDTKVSPSELTIRIARIPRTVTIGSDQVLVHELGIRLPFTRKPQALEDVGGGEPQRIFVTRTRELTTDEYDDFASDLLRRREWLTREGGQIWDAWVCVELIAPGRPILYVNPEGADYARYVARLG</sequence>
<gene>
    <name evidence="1" type="ORF">AAW51_3975</name>
</gene>
<dbReference type="Proteomes" id="UP000035352">
    <property type="component" value="Chromosome"/>
</dbReference>
<organism evidence="1 2">
    <name type="scientific">Caldimonas brevitalea</name>
    <dbReference type="NCBI Taxonomy" id="413882"/>
    <lineage>
        <taxon>Bacteria</taxon>
        <taxon>Pseudomonadati</taxon>
        <taxon>Pseudomonadota</taxon>
        <taxon>Betaproteobacteria</taxon>
        <taxon>Burkholderiales</taxon>
        <taxon>Sphaerotilaceae</taxon>
        <taxon>Caldimonas</taxon>
    </lineage>
</organism>
<dbReference type="AlphaFoldDB" id="A0A0G3BTE9"/>